<feature type="chain" id="PRO_5043919333" evidence="1">
    <location>
        <begin position="26"/>
        <end position="421"/>
    </location>
</feature>
<name>A0AAU8MZ46_9GAMM</name>
<dbReference type="RefSeq" id="WP_363799838.1">
    <property type="nucleotide sequence ID" value="NZ_CP159925.1"/>
</dbReference>
<gene>
    <name evidence="2" type="ORF">ABU614_06935</name>
</gene>
<accession>A0AAU8MZ46</accession>
<organism evidence="2">
    <name type="scientific">Lysobacter firmicutimachus</name>
    <dbReference type="NCBI Taxonomy" id="1792846"/>
    <lineage>
        <taxon>Bacteria</taxon>
        <taxon>Pseudomonadati</taxon>
        <taxon>Pseudomonadota</taxon>
        <taxon>Gammaproteobacteria</taxon>
        <taxon>Lysobacterales</taxon>
        <taxon>Lysobacteraceae</taxon>
        <taxon>Lysobacter</taxon>
    </lineage>
</organism>
<evidence type="ECO:0000313" key="2">
    <source>
        <dbReference type="EMBL" id="XCO76513.1"/>
    </source>
</evidence>
<protein>
    <submittedName>
        <fullName evidence="2">Uncharacterized protein</fullName>
    </submittedName>
</protein>
<sequence length="421" mass="46395">MTRKMRLWIMVSALCLSMLTQAVSAQTYRGSVPISRGSLNLVEMAPDVQVYPGESVTVSVSGSANVNQHNYEKRRCKYAGLKCWYEKRSDTQVREAKSFEIVVALVDAAGTTVAQTTIENGENAVLSVPLAGRFENGASLQAFVKTFDGASIDRRSCANRPKYCSSGDLTIVIGRFDAQARLNDIRRQFAEFVPDAVPVDRIRRRDYIDLLLIDSNARKHEVQTIIAKYVETWVPAAQKSAQAALIDLVQYALSLGDDHANLTILNRARMESYMKIGAYEQLENYAKDEVNRLNASCVEKCGISDARTLAAALRSLATAQAEKRSRFDAGDIALSVATLNRGINIVETALEDQPLVGIGGHVLVLSDLYQDASNMLNVVRTPVEIMKAVGFMEQSVCLHQLSLAADSLGEQRFRSKQCRSD</sequence>
<evidence type="ECO:0000256" key="1">
    <source>
        <dbReference type="SAM" id="SignalP"/>
    </source>
</evidence>
<feature type="signal peptide" evidence="1">
    <location>
        <begin position="1"/>
        <end position="25"/>
    </location>
</feature>
<dbReference type="AlphaFoldDB" id="A0AAU8MZ46"/>
<dbReference type="EMBL" id="CP159925">
    <property type="protein sequence ID" value="XCO76513.1"/>
    <property type="molecule type" value="Genomic_DNA"/>
</dbReference>
<reference evidence="2" key="1">
    <citation type="submission" date="2024-06" db="EMBL/GenBank/DDBJ databases">
        <authorList>
            <person name="Li S."/>
        </authorList>
    </citation>
    <scope>NUCLEOTIDE SEQUENCE</scope>
    <source>
        <strain evidence="2">SR10</strain>
    </source>
</reference>
<keyword evidence="1" id="KW-0732">Signal</keyword>
<proteinExistence type="predicted"/>